<keyword evidence="2" id="KW-1185">Reference proteome</keyword>
<proteinExistence type="predicted"/>
<dbReference type="AlphaFoldDB" id="A0A8X7PCV9"/>
<dbReference type="InterPro" id="IPR006462">
    <property type="entry name" value="MS5"/>
</dbReference>
<protein>
    <submittedName>
        <fullName evidence="1">Uncharacterized protein</fullName>
    </submittedName>
</protein>
<dbReference type="Pfam" id="PF04776">
    <property type="entry name" value="protein_MS5"/>
    <property type="match status" value="1"/>
</dbReference>
<dbReference type="PANTHER" id="PTHR31260">
    <property type="entry name" value="CYSTATIN/MONELLIN SUPERFAMILY PROTEIN"/>
    <property type="match status" value="1"/>
</dbReference>
<sequence length="286" mass="32542">MGDSSPEYDPEYARMAAEVRAELKELAEDESYFFSDDDPGGPRTLQMSTGLCARLALYCYYLQKGTAYDFRYITQLHEQTHRSFTKSFVTFEAVNAADRSPITFETCVKHIDDQVTFVPNLWWETQICRVEGSDEADYEWNDGAVNDYYKGEMPKWLSDNPSAALLCGILFCVTSSSRLNNQSFMTEKNGWLPLLTEFAFFTKWNGPLSPAEIEDCRPLITQRVVVETHGEGEKEPSDKLNAANAIFYISFECVEDPTIGHYRAVVRKTMDGKPGHMRLEVTCSKV</sequence>
<dbReference type="OrthoDB" id="1034918at2759"/>
<reference evidence="1 2" key="1">
    <citation type="submission" date="2020-02" db="EMBL/GenBank/DDBJ databases">
        <authorList>
            <person name="Ma Q."/>
            <person name="Huang Y."/>
            <person name="Song X."/>
            <person name="Pei D."/>
        </authorList>
    </citation>
    <scope>NUCLEOTIDE SEQUENCE [LARGE SCALE GENOMIC DNA]</scope>
    <source>
        <strain evidence="1">Sxm20200214</strain>
        <tissue evidence="1">Leaf</tissue>
    </source>
</reference>
<evidence type="ECO:0000313" key="2">
    <source>
        <dbReference type="Proteomes" id="UP000886595"/>
    </source>
</evidence>
<gene>
    <name evidence="1" type="ORF">Bca52824_089239</name>
</gene>
<organism evidence="1 2">
    <name type="scientific">Brassica carinata</name>
    <name type="common">Ethiopian mustard</name>
    <name type="synonym">Abyssinian cabbage</name>
    <dbReference type="NCBI Taxonomy" id="52824"/>
    <lineage>
        <taxon>Eukaryota</taxon>
        <taxon>Viridiplantae</taxon>
        <taxon>Streptophyta</taxon>
        <taxon>Embryophyta</taxon>
        <taxon>Tracheophyta</taxon>
        <taxon>Spermatophyta</taxon>
        <taxon>Magnoliopsida</taxon>
        <taxon>eudicotyledons</taxon>
        <taxon>Gunneridae</taxon>
        <taxon>Pentapetalae</taxon>
        <taxon>rosids</taxon>
        <taxon>malvids</taxon>
        <taxon>Brassicales</taxon>
        <taxon>Brassicaceae</taxon>
        <taxon>Brassiceae</taxon>
        <taxon>Brassica</taxon>
    </lineage>
</organism>
<name>A0A8X7PCV9_BRACI</name>
<dbReference type="PANTHER" id="PTHR31260:SF49">
    <property type="entry name" value="CYSTATIN DOMAIN-CONTAINING PROTEIN"/>
    <property type="match status" value="1"/>
</dbReference>
<evidence type="ECO:0000313" key="1">
    <source>
        <dbReference type="EMBL" id="KAG2249611.1"/>
    </source>
</evidence>
<accession>A0A8X7PCV9</accession>
<dbReference type="EMBL" id="JAAMPC010000017">
    <property type="protein sequence ID" value="KAG2249611.1"/>
    <property type="molecule type" value="Genomic_DNA"/>
</dbReference>
<dbReference type="Proteomes" id="UP000886595">
    <property type="component" value="Unassembled WGS sequence"/>
</dbReference>
<comment type="caution">
    <text evidence="1">The sequence shown here is derived from an EMBL/GenBank/DDBJ whole genome shotgun (WGS) entry which is preliminary data.</text>
</comment>